<dbReference type="AlphaFoldDB" id="A0A1F6EHR5"/>
<accession>A0A1F6EHR5</accession>
<evidence type="ECO:0000256" key="1">
    <source>
        <dbReference type="SAM" id="Phobius"/>
    </source>
</evidence>
<keyword evidence="1" id="KW-0812">Transmembrane</keyword>
<name>A0A1F6EHR5_9BACT</name>
<organism evidence="2 3">
    <name type="scientific">Candidatus Kaiserbacteria bacterium RIFCSPLOWO2_01_FULL_53_17</name>
    <dbReference type="NCBI Taxonomy" id="1798511"/>
    <lineage>
        <taxon>Bacteria</taxon>
        <taxon>Candidatus Kaiseribacteriota</taxon>
    </lineage>
</organism>
<sequence length="399" mass="42640">MKTTITASIRGRGNAAAKYMTSRTASYSIALTLMFAVIGGLVVPASFAHASGDEPSCWISASPSTVSYNGSTTLTWGSNDADSGWITDIGDVALSGSQTVYNITSTKTYTFTVYGNGQSSTCQTTVTVSGSGSGYGTPSCSIYPSQNNIQSGQSTTLNWTSQNAQSAHLSADGSVATNGSYTVYPNQTTTYTLTVYGYSGGSNQCQTTVYVTGSGYPYYNYPNYNYPYSTYPYNYYATPSCTITLGGYSYNQNQIYNQTATLSWSSYNATSAYITNIGSVAVNGAQAVYPQQNQNYTMTVYGSGGTATCQTYGAGYNYPYAYNYPSYTSPYLQLTQIPYTGLDLGPVGTTVYFLALAMFAIAGGYLVVYYHGGVLKLSFAQEVAQAARNQYRAVRSLIS</sequence>
<evidence type="ECO:0000313" key="3">
    <source>
        <dbReference type="Proteomes" id="UP000177306"/>
    </source>
</evidence>
<dbReference type="EMBL" id="MFLY01000007">
    <property type="protein sequence ID" value="OGG73184.1"/>
    <property type="molecule type" value="Genomic_DNA"/>
</dbReference>
<feature type="transmembrane region" description="Helical" evidence="1">
    <location>
        <begin position="351"/>
        <end position="370"/>
    </location>
</feature>
<protein>
    <submittedName>
        <fullName evidence="2">Uncharacterized protein</fullName>
    </submittedName>
</protein>
<dbReference type="Proteomes" id="UP000177306">
    <property type="component" value="Unassembled WGS sequence"/>
</dbReference>
<feature type="transmembrane region" description="Helical" evidence="1">
    <location>
        <begin position="27"/>
        <end position="47"/>
    </location>
</feature>
<gene>
    <name evidence="2" type="ORF">A3A38_04770</name>
</gene>
<reference evidence="2 3" key="1">
    <citation type="journal article" date="2016" name="Nat. Commun.">
        <title>Thousands of microbial genomes shed light on interconnected biogeochemical processes in an aquifer system.</title>
        <authorList>
            <person name="Anantharaman K."/>
            <person name="Brown C.T."/>
            <person name="Hug L.A."/>
            <person name="Sharon I."/>
            <person name="Castelle C.J."/>
            <person name="Probst A.J."/>
            <person name="Thomas B.C."/>
            <person name="Singh A."/>
            <person name="Wilkins M.J."/>
            <person name="Karaoz U."/>
            <person name="Brodie E.L."/>
            <person name="Williams K.H."/>
            <person name="Hubbard S.S."/>
            <person name="Banfield J.F."/>
        </authorList>
    </citation>
    <scope>NUCLEOTIDE SEQUENCE [LARGE SCALE GENOMIC DNA]</scope>
</reference>
<proteinExistence type="predicted"/>
<keyword evidence="1" id="KW-1133">Transmembrane helix</keyword>
<keyword evidence="1" id="KW-0472">Membrane</keyword>
<comment type="caution">
    <text evidence="2">The sequence shown here is derived from an EMBL/GenBank/DDBJ whole genome shotgun (WGS) entry which is preliminary data.</text>
</comment>
<evidence type="ECO:0000313" key="2">
    <source>
        <dbReference type="EMBL" id="OGG73184.1"/>
    </source>
</evidence>